<keyword evidence="1" id="KW-1133">Transmembrane helix</keyword>
<sequence>MTPETLRYATIMLAAGVGIPILAALNAQLGGRIGSPAAAAVILFAVAFFGSALVMVLTGGTGALAAAPGQPPKLFLGGLFVAFYVLSVTWVAPRFGLGNAITCVLLGQLLSAAVIDQFGLMGAMVREVTPMRAAGLALMAIGVFFTQRG</sequence>
<keyword evidence="1" id="KW-0812">Transmembrane</keyword>
<feature type="transmembrane region" description="Helical" evidence="1">
    <location>
        <begin position="6"/>
        <end position="25"/>
    </location>
</feature>
<reference evidence="2 3" key="1">
    <citation type="submission" date="2018-02" db="EMBL/GenBank/DDBJ databases">
        <title>Genomic Encyclopedia of Archaeal and Bacterial Type Strains, Phase II (KMG-II): from individual species to whole genera.</title>
        <authorList>
            <person name="Goeker M."/>
        </authorList>
    </citation>
    <scope>NUCLEOTIDE SEQUENCE [LARGE SCALE GENOMIC DNA]</scope>
    <source>
        <strain evidence="2 3">DSM 18921</strain>
    </source>
</reference>
<name>A0A2S8SC42_9RHOB</name>
<keyword evidence="1" id="KW-0472">Membrane</keyword>
<organism evidence="2 3">
    <name type="scientific">Albidovulum denitrificans</name>
    <dbReference type="NCBI Taxonomy" id="404881"/>
    <lineage>
        <taxon>Bacteria</taxon>
        <taxon>Pseudomonadati</taxon>
        <taxon>Pseudomonadota</taxon>
        <taxon>Alphaproteobacteria</taxon>
        <taxon>Rhodobacterales</taxon>
        <taxon>Paracoccaceae</taxon>
        <taxon>Albidovulum</taxon>
    </lineage>
</organism>
<evidence type="ECO:0000256" key="1">
    <source>
        <dbReference type="SAM" id="Phobius"/>
    </source>
</evidence>
<feature type="transmembrane region" description="Helical" evidence="1">
    <location>
        <begin position="74"/>
        <end position="92"/>
    </location>
</feature>
<evidence type="ECO:0000313" key="3">
    <source>
        <dbReference type="Proteomes" id="UP000238338"/>
    </source>
</evidence>
<keyword evidence="3" id="KW-1185">Reference proteome</keyword>
<dbReference type="PANTHER" id="PTHR34821:SF2">
    <property type="entry name" value="INNER MEMBRANE PROTEIN YDCZ"/>
    <property type="match status" value="1"/>
</dbReference>
<dbReference type="InterPro" id="IPR006750">
    <property type="entry name" value="YdcZ"/>
</dbReference>
<dbReference type="PANTHER" id="PTHR34821">
    <property type="entry name" value="INNER MEMBRANE PROTEIN YDCZ"/>
    <property type="match status" value="1"/>
</dbReference>
<dbReference type="GO" id="GO:0005886">
    <property type="term" value="C:plasma membrane"/>
    <property type="evidence" value="ECO:0007669"/>
    <property type="project" value="TreeGrafter"/>
</dbReference>
<accession>A0A2S8SC42</accession>
<dbReference type="OrthoDB" id="7173290at2"/>
<proteinExistence type="predicted"/>
<gene>
    <name evidence="2" type="ORF">LX70_00186</name>
</gene>
<feature type="transmembrane region" description="Helical" evidence="1">
    <location>
        <begin position="37"/>
        <end position="62"/>
    </location>
</feature>
<feature type="transmembrane region" description="Helical" evidence="1">
    <location>
        <begin position="104"/>
        <end position="125"/>
    </location>
</feature>
<dbReference type="Pfam" id="PF04657">
    <property type="entry name" value="DMT_YdcZ"/>
    <property type="match status" value="1"/>
</dbReference>
<dbReference type="Proteomes" id="UP000238338">
    <property type="component" value="Unassembled WGS sequence"/>
</dbReference>
<dbReference type="AlphaFoldDB" id="A0A2S8SC42"/>
<feature type="transmembrane region" description="Helical" evidence="1">
    <location>
        <begin position="131"/>
        <end position="147"/>
    </location>
</feature>
<dbReference type="RefSeq" id="WP_105513530.1">
    <property type="nucleotide sequence ID" value="NZ_PVEP01000001.1"/>
</dbReference>
<dbReference type="EMBL" id="PVEP01000001">
    <property type="protein sequence ID" value="PQV58374.1"/>
    <property type="molecule type" value="Genomic_DNA"/>
</dbReference>
<evidence type="ECO:0000313" key="2">
    <source>
        <dbReference type="EMBL" id="PQV58374.1"/>
    </source>
</evidence>
<protein>
    <submittedName>
        <fullName evidence="2">Transporter family-2 protein</fullName>
    </submittedName>
</protein>
<comment type="caution">
    <text evidence="2">The sequence shown here is derived from an EMBL/GenBank/DDBJ whole genome shotgun (WGS) entry which is preliminary data.</text>
</comment>